<proteinExistence type="predicted"/>
<organism evidence="1">
    <name type="scientific">Brugia malayi</name>
    <name type="common">Filarial nematode worm</name>
    <dbReference type="NCBI Taxonomy" id="6279"/>
    <lineage>
        <taxon>Eukaryota</taxon>
        <taxon>Metazoa</taxon>
        <taxon>Ecdysozoa</taxon>
        <taxon>Nematoda</taxon>
        <taxon>Chromadorea</taxon>
        <taxon>Rhabditida</taxon>
        <taxon>Spirurina</taxon>
        <taxon>Spiruromorpha</taxon>
        <taxon>Filarioidea</taxon>
        <taxon>Onchocercidae</taxon>
        <taxon>Brugia</taxon>
    </lineage>
</organism>
<reference evidence="1" key="1">
    <citation type="journal article" date="2007" name="Science">
        <title>Draft genome of the filarial nematode parasite Brugia malayi.</title>
        <authorList>
            <person name="Ghedin E."/>
            <person name="Wang S."/>
            <person name="Spiro D."/>
            <person name="Caler E."/>
            <person name="Zhao Q."/>
            <person name="Crabtree J."/>
            <person name="Allen J.E."/>
            <person name="Delcher A.L."/>
            <person name="Guiliano D.B."/>
            <person name="Miranda-Saavedra D."/>
            <person name="Angiuoli S.V."/>
            <person name="Creasy T."/>
            <person name="Amedeo P."/>
            <person name="Haas B."/>
            <person name="El-Sayed N.M."/>
            <person name="Wortman J.R."/>
            <person name="Feldblyum T."/>
            <person name="Tallon L."/>
            <person name="Schatz M."/>
            <person name="Shumway M."/>
            <person name="Koo H."/>
            <person name="Salzberg S.L."/>
            <person name="Schobel S."/>
            <person name="Pertea M."/>
            <person name="Pop M."/>
            <person name="White O."/>
            <person name="Barton G.J."/>
            <person name="Carlow C.K."/>
            <person name="Crawford M.J."/>
            <person name="Daub J."/>
            <person name="Dimmic M.W."/>
            <person name="Estes C.F."/>
            <person name="Foster J.M."/>
            <person name="Ganatra M."/>
            <person name="Gregory W.F."/>
            <person name="Johnson N.M."/>
            <person name="Jin J."/>
            <person name="Komuniecki R."/>
            <person name="Korf I."/>
            <person name="Kumar S."/>
            <person name="Laney S."/>
            <person name="Li B.W."/>
            <person name="Li W."/>
            <person name="Lindblom T.H."/>
            <person name="Lustigman S."/>
            <person name="Ma D."/>
            <person name="Maina C.V."/>
            <person name="Martin D.M."/>
            <person name="McCarter J.P."/>
            <person name="McReynolds L."/>
            <person name="Mitreva M."/>
            <person name="Nutman T.B."/>
            <person name="Parkinson J."/>
            <person name="Peregrin-Alvarez J.M."/>
            <person name="Poole C."/>
            <person name="Ren Q."/>
            <person name="Saunders L."/>
            <person name="Sluder A.E."/>
            <person name="Smith K."/>
            <person name="Stanke M."/>
            <person name="Unnasch T.R."/>
            <person name="Ware J."/>
            <person name="Wei A.D."/>
            <person name="Weil G."/>
            <person name="Williams D.J."/>
            <person name="Zhang Y."/>
            <person name="Williams S.A."/>
            <person name="Fraser-Liggett C."/>
            <person name="Slatko B."/>
            <person name="Blaxter M.L."/>
            <person name="Scott A.L."/>
        </authorList>
    </citation>
    <scope>NUCLEOTIDE SEQUENCE</scope>
    <source>
        <strain evidence="1">FR3</strain>
    </source>
</reference>
<gene>
    <name evidence="1" type="primary">Bm57</name>
    <name evidence="1" type="ORF">BM_Bm57</name>
</gene>
<protein>
    <submittedName>
        <fullName evidence="1">Bm57</fullName>
    </submittedName>
</protein>
<name>A0A1U7EZT4_BRUMA</name>
<accession>A0A1U7EZT4</accession>
<evidence type="ECO:0000313" key="1">
    <source>
        <dbReference type="EMBL" id="CDP90923.1"/>
    </source>
</evidence>
<dbReference type="AlphaFoldDB" id="A0A1U7EZT4"/>
<reference evidence="1" key="2">
    <citation type="submission" date="2012-12" db="EMBL/GenBank/DDBJ databases">
        <authorList>
            <consortium name="WormBase Consortium"/>
            <person name="Ghedin E."/>
            <person name="Paulini M."/>
        </authorList>
    </citation>
    <scope>NUCLEOTIDE SEQUENCE</scope>
    <source>
        <strain evidence="1">FR3</strain>
    </source>
</reference>
<sequence>MKNLNRSVGIDDTDDGNVKGEVIGNCPEVIGSCPECKVNRSSIYLI</sequence>
<dbReference type="EMBL" id="LN855092">
    <property type="protein sequence ID" value="CDP90923.1"/>
    <property type="molecule type" value="Genomic_DNA"/>
</dbReference>